<protein>
    <submittedName>
        <fullName evidence="2">Uncharacterized protein</fullName>
    </submittedName>
</protein>
<reference evidence="2 3" key="1">
    <citation type="journal article" date="2024" name="Ann. Entomol. Soc. Am.">
        <title>Genomic analyses of the southern and eastern yellowjacket wasps (Hymenoptera: Vespidae) reveal evolutionary signatures of social life.</title>
        <authorList>
            <person name="Catto M.A."/>
            <person name="Caine P.B."/>
            <person name="Orr S.E."/>
            <person name="Hunt B.G."/>
            <person name="Goodisman M.A.D."/>
        </authorList>
    </citation>
    <scope>NUCLEOTIDE SEQUENCE [LARGE SCALE GENOMIC DNA]</scope>
    <source>
        <strain evidence="2">232</strain>
        <tissue evidence="2">Head and thorax</tissue>
    </source>
</reference>
<keyword evidence="1" id="KW-1133">Transmembrane helix</keyword>
<keyword evidence="3" id="KW-1185">Reference proteome</keyword>
<proteinExistence type="predicted"/>
<organism evidence="2 3">
    <name type="scientific">Vespula maculifrons</name>
    <name type="common">Eastern yellow jacket</name>
    <name type="synonym">Wasp</name>
    <dbReference type="NCBI Taxonomy" id="7453"/>
    <lineage>
        <taxon>Eukaryota</taxon>
        <taxon>Metazoa</taxon>
        <taxon>Ecdysozoa</taxon>
        <taxon>Arthropoda</taxon>
        <taxon>Hexapoda</taxon>
        <taxon>Insecta</taxon>
        <taxon>Pterygota</taxon>
        <taxon>Neoptera</taxon>
        <taxon>Endopterygota</taxon>
        <taxon>Hymenoptera</taxon>
        <taxon>Apocrita</taxon>
        <taxon>Aculeata</taxon>
        <taxon>Vespoidea</taxon>
        <taxon>Vespidae</taxon>
        <taxon>Vespinae</taxon>
        <taxon>Vespula</taxon>
    </lineage>
</organism>
<evidence type="ECO:0000313" key="2">
    <source>
        <dbReference type="EMBL" id="KAL2738411.1"/>
    </source>
</evidence>
<sequence length="106" mass="11506">MGVGFCAGLLSVPNNRAGFSYSGFALVCLFFSFLFHVHLSFQISSVSHMHISIHRIRSYVSSKGSFHNPLLDAHTGKIERTLSRVSAGTSVVFSGAIKSPTVKDFV</sequence>
<dbReference type="EMBL" id="JAYRBN010000063">
    <property type="protein sequence ID" value="KAL2738411.1"/>
    <property type="molecule type" value="Genomic_DNA"/>
</dbReference>
<keyword evidence="1" id="KW-0472">Membrane</keyword>
<evidence type="ECO:0000256" key="1">
    <source>
        <dbReference type="SAM" id="Phobius"/>
    </source>
</evidence>
<dbReference type="Proteomes" id="UP001607303">
    <property type="component" value="Unassembled WGS sequence"/>
</dbReference>
<keyword evidence="1" id="KW-0812">Transmembrane</keyword>
<accession>A0ABD2C065</accession>
<name>A0ABD2C065_VESMC</name>
<comment type="caution">
    <text evidence="2">The sequence shown here is derived from an EMBL/GenBank/DDBJ whole genome shotgun (WGS) entry which is preliminary data.</text>
</comment>
<evidence type="ECO:0000313" key="3">
    <source>
        <dbReference type="Proteomes" id="UP001607303"/>
    </source>
</evidence>
<dbReference type="AlphaFoldDB" id="A0ABD2C065"/>
<gene>
    <name evidence="2" type="ORF">V1477_011770</name>
</gene>
<feature type="transmembrane region" description="Helical" evidence="1">
    <location>
        <begin position="19"/>
        <end position="39"/>
    </location>
</feature>